<gene>
    <name evidence="2" type="ORF">ERW57_18535</name>
</gene>
<dbReference type="RefSeq" id="WP_130049406.1">
    <property type="nucleotide sequence ID" value="NZ_SEZK01000065.1"/>
</dbReference>
<protein>
    <submittedName>
        <fullName evidence="2">Uncharacterized protein</fullName>
    </submittedName>
</protein>
<keyword evidence="1" id="KW-0472">Membrane</keyword>
<sequence length="345" mass="40132">MVWKVGRSHVLLRRYIFEVINEKGKVTLILALLIVPIIGFLKLNAIITFLDVDEKQFLELFKLIIPLNFSIVILIINTIISDHKDKIEIRNGMVVKYNKEISNYNSAILSLKKNYHLTLVGFMHFHYIFEHFKNVALLDQLPSGWNEIAKSKGDVSNDPAFREKVREISDEMFRFHKSNGVCDNIFEYISSSKLKNVKIKLLDENKEIFMTNFASDVIVNGRAKSIIHLASEIASTGSDSYWSLESYNDKIDKFRHDFVINNEKTNVSLSSAIYDMFFMYEVYIFELFIYENAILILSDEFTKYINNLEGLYPELDRAIKIVELETPVELADKYDLEIVSDRYAL</sequence>
<reference evidence="2 3" key="1">
    <citation type="submission" date="2019-02" db="EMBL/GenBank/DDBJ databases">
        <title>Genome sequences of Aliivibrio finisterrensis strains from farmed Atlantic salmon.</title>
        <authorList>
            <person name="Bowman J.P."/>
        </authorList>
    </citation>
    <scope>NUCLEOTIDE SEQUENCE [LARGE SCALE GENOMIC DNA]</scope>
    <source>
        <strain evidence="2 3">A46</strain>
    </source>
</reference>
<dbReference type="EMBL" id="SEZK01000065">
    <property type="protein sequence ID" value="RYU47437.1"/>
    <property type="molecule type" value="Genomic_DNA"/>
</dbReference>
<proteinExistence type="predicted"/>
<evidence type="ECO:0000313" key="2">
    <source>
        <dbReference type="EMBL" id="RYU47437.1"/>
    </source>
</evidence>
<keyword evidence="1" id="KW-0812">Transmembrane</keyword>
<evidence type="ECO:0000256" key="1">
    <source>
        <dbReference type="SAM" id="Phobius"/>
    </source>
</evidence>
<feature type="transmembrane region" description="Helical" evidence="1">
    <location>
        <begin position="60"/>
        <end position="80"/>
    </location>
</feature>
<organism evidence="2 3">
    <name type="scientific">Aliivibrio finisterrensis</name>
    <dbReference type="NCBI Taxonomy" id="511998"/>
    <lineage>
        <taxon>Bacteria</taxon>
        <taxon>Pseudomonadati</taxon>
        <taxon>Pseudomonadota</taxon>
        <taxon>Gammaproteobacteria</taxon>
        <taxon>Vibrionales</taxon>
        <taxon>Vibrionaceae</taxon>
        <taxon>Aliivibrio</taxon>
    </lineage>
</organism>
<accession>A0A4V1Z825</accession>
<name>A0A4V1Z825_9GAMM</name>
<dbReference type="AlphaFoldDB" id="A0A4V1Z825"/>
<comment type="caution">
    <text evidence="2">The sequence shown here is derived from an EMBL/GenBank/DDBJ whole genome shotgun (WGS) entry which is preliminary data.</text>
</comment>
<feature type="transmembrane region" description="Helical" evidence="1">
    <location>
        <begin position="26"/>
        <end position="48"/>
    </location>
</feature>
<dbReference type="Proteomes" id="UP000294063">
    <property type="component" value="Unassembled WGS sequence"/>
</dbReference>
<evidence type="ECO:0000313" key="3">
    <source>
        <dbReference type="Proteomes" id="UP000294063"/>
    </source>
</evidence>
<keyword evidence="1" id="KW-1133">Transmembrane helix</keyword>